<dbReference type="GO" id="GO:0032541">
    <property type="term" value="C:cortical endoplasmic reticulum"/>
    <property type="evidence" value="ECO:0007669"/>
    <property type="project" value="TreeGrafter"/>
</dbReference>
<dbReference type="PANTHER" id="PTHR47669">
    <property type="entry name" value="PHOSPHATIDYLINOSITOL TRANSFER PROTEIN SFH5"/>
    <property type="match status" value="1"/>
</dbReference>
<feature type="compositionally biased region" description="Basic and acidic residues" evidence="17">
    <location>
        <begin position="287"/>
        <end position="300"/>
    </location>
</feature>
<comment type="subcellular location">
    <subcellularLocation>
        <location evidence="16">Cytoplasm</location>
    </subcellularLocation>
    <subcellularLocation>
        <location evidence="2 16">Endoplasmic reticulum membrane</location>
        <topology evidence="2 16">Peripheral membrane protein</topology>
    </subcellularLocation>
    <subcellularLocation>
        <location evidence="16">Microsome membrane</location>
        <topology evidence="16">Peripheral membrane protein</topology>
    </subcellularLocation>
</comment>
<keyword evidence="12 16" id="KW-0445">Lipid transport</keyword>
<dbReference type="Pfam" id="PF03765">
    <property type="entry name" value="CRAL_TRIO_N"/>
    <property type="match status" value="1"/>
</dbReference>
<evidence type="ECO:0000313" key="20">
    <source>
        <dbReference type="Proteomes" id="UP000827724"/>
    </source>
</evidence>
<protein>
    <recommendedName>
        <fullName evidence="4 16">Phosphatidylinositol transfer protein SFH5</fullName>
        <shortName evidence="16">PITP SFH5</shortName>
    </recommendedName>
</protein>
<keyword evidence="8" id="KW-0479">Metal-binding</keyword>
<evidence type="ECO:0000313" key="19">
    <source>
        <dbReference type="EMBL" id="KAH6607230.1"/>
    </source>
</evidence>
<dbReference type="SUPFAM" id="SSF52087">
    <property type="entry name" value="CRAL/TRIO domain"/>
    <property type="match status" value="1"/>
</dbReference>
<evidence type="ECO:0000259" key="18">
    <source>
        <dbReference type="PROSITE" id="PS50191"/>
    </source>
</evidence>
<keyword evidence="10 16" id="KW-0492">Microsome</keyword>
<comment type="similarity">
    <text evidence="3 16">Belongs to the SFH5 family.</text>
</comment>
<feature type="domain" description="CRAL-TRIO" evidence="18">
    <location>
        <begin position="85"/>
        <end position="271"/>
    </location>
</feature>
<dbReference type="SMART" id="SM00516">
    <property type="entry name" value="SEC14"/>
    <property type="match status" value="1"/>
</dbReference>
<dbReference type="Proteomes" id="UP000827724">
    <property type="component" value="Unassembled WGS sequence"/>
</dbReference>
<sequence>MTAGDVAARPLTPETPLAKLTARLADIKKQADHGEMWGVELSSDASHAPTQVVLQKFLRANNGDLAGAEKQLGAALAWRKKFRPTALVTQAFDKKKFDGLGFVTKHRDDAGKTTVITWNIYGSVKDNKATFGDITEFLKWRTALMELGVQQLRLNDIKEPLLEDGTDGHQMLQVHDYRSVSFFRMDPAVKAASKETISVFSTAYPELLAHKYFVNVPAIMGWMFGAMKLFLAPATLKKFHPMASGASLSNELKSIAPSLPREYGGGGSPVHEGLVIALVGADAEAAKEEAPAEPKPDPKLKLMPQLKLKSKPKPKPKSEQEPEPEVATEETTGGAAAAEPQTADIAAKLNKEEEEKEEEEEEEEEGEEGEEGEEEEEEEAVLVEAKKEDASAAAPVELEVEAEEEKGPAEKAKNEADESKADESKADEKEVEEAPVAAAGAPEEAGAAPKEAEKTA</sequence>
<dbReference type="GO" id="GO:0005789">
    <property type="term" value="C:endoplasmic reticulum membrane"/>
    <property type="evidence" value="ECO:0007669"/>
    <property type="project" value="UniProtKB-SubCell"/>
</dbReference>
<dbReference type="GO" id="GO:0017157">
    <property type="term" value="P:regulation of exocytosis"/>
    <property type="evidence" value="ECO:0007669"/>
    <property type="project" value="TreeGrafter"/>
</dbReference>
<dbReference type="CDD" id="cd00170">
    <property type="entry name" value="SEC14"/>
    <property type="match status" value="1"/>
</dbReference>
<keyword evidence="5 16" id="KW-0813">Transport</keyword>
<evidence type="ECO:0000256" key="7">
    <source>
        <dbReference type="ARBA" id="ARBA00022617"/>
    </source>
</evidence>
<feature type="compositionally biased region" description="Basic and acidic residues" evidence="17">
    <location>
        <begin position="405"/>
        <end position="428"/>
    </location>
</feature>
<feature type="compositionally biased region" description="Low complexity" evidence="17">
    <location>
        <begin position="329"/>
        <end position="343"/>
    </location>
</feature>
<dbReference type="GO" id="GO:0005886">
    <property type="term" value="C:plasma membrane"/>
    <property type="evidence" value="ECO:0007669"/>
    <property type="project" value="TreeGrafter"/>
</dbReference>
<evidence type="ECO:0000256" key="4">
    <source>
        <dbReference type="ARBA" id="ARBA00018320"/>
    </source>
</evidence>
<comment type="caution">
    <text evidence="19">The sequence shown here is derived from an EMBL/GenBank/DDBJ whole genome shotgun (WGS) entry which is preliminary data.</text>
</comment>
<keyword evidence="11" id="KW-0408">Iron</keyword>
<evidence type="ECO:0000256" key="15">
    <source>
        <dbReference type="ARBA" id="ARBA00024180"/>
    </source>
</evidence>
<dbReference type="GO" id="GO:0046872">
    <property type="term" value="F:metal ion binding"/>
    <property type="evidence" value="ECO:0007669"/>
    <property type="project" value="UniProtKB-KW"/>
</dbReference>
<dbReference type="InterPro" id="IPR036865">
    <property type="entry name" value="CRAL-TRIO_dom_sf"/>
</dbReference>
<feature type="compositionally biased region" description="Low complexity" evidence="17">
    <location>
        <begin position="434"/>
        <end position="449"/>
    </location>
</feature>
<dbReference type="InterPro" id="IPR001251">
    <property type="entry name" value="CRAL-TRIO_dom"/>
</dbReference>
<evidence type="ECO:0000256" key="11">
    <source>
        <dbReference type="ARBA" id="ARBA00023004"/>
    </source>
</evidence>
<evidence type="ECO:0000256" key="16">
    <source>
        <dbReference type="RuleBase" id="RU367059"/>
    </source>
</evidence>
<comment type="cofactor">
    <cofactor evidence="1">
        <name>heme b</name>
        <dbReference type="ChEBI" id="CHEBI:60344"/>
    </cofactor>
</comment>
<dbReference type="GO" id="GO:0005829">
    <property type="term" value="C:cytosol"/>
    <property type="evidence" value="ECO:0007669"/>
    <property type="project" value="TreeGrafter"/>
</dbReference>
<dbReference type="OrthoDB" id="75724at2759"/>
<evidence type="ECO:0000256" key="6">
    <source>
        <dbReference type="ARBA" id="ARBA00022490"/>
    </source>
</evidence>
<name>A0A9P8QPJ0_9HYPO</name>
<comment type="catalytic activity">
    <reaction evidence="14">
        <text>a 1,2-diacyl-sn-glycero-3-phospho-(1D-myo-inositol)(in) = a 1,2-diacyl-sn-glycero-3-phospho-(1D-myo-inositol)(out)</text>
        <dbReference type="Rhea" id="RHEA:38691"/>
        <dbReference type="ChEBI" id="CHEBI:57880"/>
    </reaction>
    <physiologicalReaction direction="left-to-right" evidence="14">
        <dbReference type="Rhea" id="RHEA:38692"/>
    </physiologicalReaction>
</comment>
<keyword evidence="6 16" id="KW-0963">Cytoplasm</keyword>
<evidence type="ECO:0000256" key="12">
    <source>
        <dbReference type="ARBA" id="ARBA00023055"/>
    </source>
</evidence>
<proteinExistence type="inferred from homology"/>
<evidence type="ECO:0000256" key="5">
    <source>
        <dbReference type="ARBA" id="ARBA00022448"/>
    </source>
</evidence>
<keyword evidence="7" id="KW-0349">Heme</keyword>
<evidence type="ECO:0000256" key="10">
    <source>
        <dbReference type="ARBA" id="ARBA00022848"/>
    </source>
</evidence>
<comment type="function">
    <text evidence="15">Non-classical phosphatidylinositol (PtdIns) transfer protein (PITP), which exhibits PtdIns-binding/transfer activity in the absence of detectable PtdCho-binding/transfer activity. Regulates PtdIns(4,5)P2 homeostasis at the plasma membrane. Heme-binding protein that may play a role in organic oxidant-induced stress responses.</text>
</comment>
<dbReference type="PANTHER" id="PTHR47669:SF1">
    <property type="entry name" value="PHOSPHATIDYLINOSITOL TRANSFER PROTEIN SFH5"/>
    <property type="match status" value="1"/>
</dbReference>
<feature type="region of interest" description="Disordered" evidence="17">
    <location>
        <begin position="287"/>
        <end position="456"/>
    </location>
</feature>
<organism evidence="19 20">
    <name type="scientific">Trichoderma cornu-damae</name>
    <dbReference type="NCBI Taxonomy" id="654480"/>
    <lineage>
        <taxon>Eukaryota</taxon>
        <taxon>Fungi</taxon>
        <taxon>Dikarya</taxon>
        <taxon>Ascomycota</taxon>
        <taxon>Pezizomycotina</taxon>
        <taxon>Sordariomycetes</taxon>
        <taxon>Hypocreomycetidae</taxon>
        <taxon>Hypocreales</taxon>
        <taxon>Hypocreaceae</taxon>
        <taxon>Trichoderma</taxon>
    </lineage>
</organism>
<feature type="compositionally biased region" description="Acidic residues" evidence="17">
    <location>
        <begin position="352"/>
        <end position="381"/>
    </location>
</feature>
<evidence type="ECO:0000256" key="17">
    <source>
        <dbReference type="SAM" id="MobiDB-lite"/>
    </source>
</evidence>
<dbReference type="InterPro" id="IPR042938">
    <property type="entry name" value="Sfh5"/>
</dbReference>
<gene>
    <name evidence="19" type="ORF">Trco_003543</name>
</gene>
<evidence type="ECO:0000256" key="9">
    <source>
        <dbReference type="ARBA" id="ARBA00022824"/>
    </source>
</evidence>
<dbReference type="GO" id="GO:0043001">
    <property type="term" value="P:Golgi to plasma membrane protein transport"/>
    <property type="evidence" value="ECO:0007669"/>
    <property type="project" value="TreeGrafter"/>
</dbReference>
<dbReference type="Pfam" id="PF00650">
    <property type="entry name" value="CRAL_TRIO"/>
    <property type="match status" value="1"/>
</dbReference>
<evidence type="ECO:0000256" key="2">
    <source>
        <dbReference type="ARBA" id="ARBA00004406"/>
    </source>
</evidence>
<dbReference type="GO" id="GO:0008526">
    <property type="term" value="F:phosphatidylinositol transfer activity"/>
    <property type="evidence" value="ECO:0007669"/>
    <property type="project" value="UniProtKB-UniRule"/>
</dbReference>
<evidence type="ECO:0000256" key="8">
    <source>
        <dbReference type="ARBA" id="ARBA00022723"/>
    </source>
</evidence>
<dbReference type="SUPFAM" id="SSF46938">
    <property type="entry name" value="CRAL/TRIO N-terminal domain"/>
    <property type="match status" value="1"/>
</dbReference>
<dbReference type="Gene3D" id="3.40.525.10">
    <property type="entry name" value="CRAL-TRIO lipid binding domain"/>
    <property type="match status" value="1"/>
</dbReference>
<evidence type="ECO:0000256" key="13">
    <source>
        <dbReference type="ARBA" id="ARBA00023136"/>
    </source>
</evidence>
<accession>A0A9P8QPJ0</accession>
<dbReference type="EMBL" id="JAIWOZ010000003">
    <property type="protein sequence ID" value="KAH6607230.1"/>
    <property type="molecule type" value="Genomic_DNA"/>
</dbReference>
<evidence type="ECO:0000256" key="3">
    <source>
        <dbReference type="ARBA" id="ARBA00006667"/>
    </source>
</evidence>
<reference evidence="19" key="1">
    <citation type="submission" date="2021-08" db="EMBL/GenBank/DDBJ databases">
        <title>Chromosome-Level Trichoderma cornu-damae using Hi-C Data.</title>
        <authorList>
            <person name="Kim C.S."/>
        </authorList>
    </citation>
    <scope>NUCLEOTIDE SEQUENCE</scope>
    <source>
        <strain evidence="19">KA19-0412C</strain>
    </source>
</reference>
<keyword evidence="13 16" id="KW-0472">Membrane</keyword>
<evidence type="ECO:0000256" key="1">
    <source>
        <dbReference type="ARBA" id="ARBA00001970"/>
    </source>
</evidence>
<evidence type="ECO:0000256" key="14">
    <source>
        <dbReference type="ARBA" id="ARBA00024146"/>
    </source>
</evidence>
<keyword evidence="9 16" id="KW-0256">Endoplasmic reticulum</keyword>
<dbReference type="PROSITE" id="PS50191">
    <property type="entry name" value="CRAL_TRIO"/>
    <property type="match status" value="1"/>
</dbReference>
<dbReference type="InterPro" id="IPR011074">
    <property type="entry name" value="CRAL/TRIO_N_dom"/>
</dbReference>
<dbReference type="InterPro" id="IPR036273">
    <property type="entry name" value="CRAL/TRIO_N_dom_sf"/>
</dbReference>
<dbReference type="AlphaFoldDB" id="A0A9P8QPJ0"/>
<keyword evidence="20" id="KW-1185">Reference proteome</keyword>